<evidence type="ECO:0000313" key="3">
    <source>
        <dbReference type="Proteomes" id="UP000034349"/>
    </source>
</evidence>
<gene>
    <name evidence="2" type="ORF">UR23_C0035G0010</name>
</gene>
<dbReference type="EMBL" id="LBOK01000035">
    <property type="protein sequence ID" value="KKP34623.1"/>
    <property type="molecule type" value="Genomic_DNA"/>
</dbReference>
<proteinExistence type="predicted"/>
<comment type="caution">
    <text evidence="2">The sequence shown here is derived from an EMBL/GenBank/DDBJ whole genome shotgun (WGS) entry which is preliminary data.</text>
</comment>
<feature type="transmembrane region" description="Helical" evidence="1">
    <location>
        <begin position="6"/>
        <end position="24"/>
    </location>
</feature>
<reference evidence="2 3" key="1">
    <citation type="journal article" date="2015" name="Nature">
        <title>rRNA introns, odd ribosomes, and small enigmatic genomes across a large radiation of phyla.</title>
        <authorList>
            <person name="Brown C.T."/>
            <person name="Hug L.A."/>
            <person name="Thomas B.C."/>
            <person name="Sharon I."/>
            <person name="Castelle C.J."/>
            <person name="Singh A."/>
            <person name="Wilkins M.J."/>
            <person name="Williams K.H."/>
            <person name="Banfield J.F."/>
        </authorList>
    </citation>
    <scope>NUCLEOTIDE SEQUENCE [LARGE SCALE GENOMIC DNA]</scope>
</reference>
<dbReference type="AlphaFoldDB" id="A0A0F9YTC4"/>
<keyword evidence="1" id="KW-0472">Membrane</keyword>
<accession>A0A0F9YTC4</accession>
<keyword evidence="1" id="KW-1133">Transmembrane helix</keyword>
<dbReference type="Proteomes" id="UP000034349">
    <property type="component" value="Unassembled WGS sequence"/>
</dbReference>
<name>A0A0F9YTC4_9BACT</name>
<keyword evidence="1" id="KW-0812">Transmembrane</keyword>
<organism evidence="2 3">
    <name type="scientific">Candidatus Roizmanbacteria bacterium GW2011_GWA2_32_13</name>
    <dbReference type="NCBI Taxonomy" id="1618475"/>
    <lineage>
        <taxon>Bacteria</taxon>
        <taxon>Candidatus Roizmaniibacteriota</taxon>
    </lineage>
</organism>
<evidence type="ECO:0000313" key="2">
    <source>
        <dbReference type="EMBL" id="KKP34623.1"/>
    </source>
</evidence>
<evidence type="ECO:0000256" key="1">
    <source>
        <dbReference type="SAM" id="Phobius"/>
    </source>
</evidence>
<protein>
    <submittedName>
        <fullName evidence="2">Uncharacterized protein</fullName>
    </submittedName>
</protein>
<sequence>MKGFGIILIAVGIALLIFVSYNFLAEKNKIASPIPEDKGVKVIFITPSK</sequence>